<organism evidence="2 3">
    <name type="scientific">Colletotrichum limetticola</name>
    <dbReference type="NCBI Taxonomy" id="1209924"/>
    <lineage>
        <taxon>Eukaryota</taxon>
        <taxon>Fungi</taxon>
        <taxon>Dikarya</taxon>
        <taxon>Ascomycota</taxon>
        <taxon>Pezizomycotina</taxon>
        <taxon>Sordariomycetes</taxon>
        <taxon>Hypocreomycetidae</taxon>
        <taxon>Glomerellales</taxon>
        <taxon>Glomerellaceae</taxon>
        <taxon>Colletotrichum</taxon>
        <taxon>Colletotrichum acutatum species complex</taxon>
    </lineage>
</organism>
<feature type="compositionally biased region" description="Polar residues" evidence="1">
    <location>
        <begin position="232"/>
        <end position="269"/>
    </location>
</feature>
<protein>
    <submittedName>
        <fullName evidence="2">Uncharacterized protein</fullName>
    </submittedName>
</protein>
<keyword evidence="3" id="KW-1185">Reference proteome</keyword>
<evidence type="ECO:0000256" key="1">
    <source>
        <dbReference type="SAM" id="MobiDB-lite"/>
    </source>
</evidence>
<name>A0ABQ9P9N3_9PEZI</name>
<feature type="region of interest" description="Disordered" evidence="1">
    <location>
        <begin position="122"/>
        <end position="142"/>
    </location>
</feature>
<proteinExistence type="predicted"/>
<gene>
    <name evidence="2" type="ORF">CLIM01_13866</name>
</gene>
<evidence type="ECO:0000313" key="2">
    <source>
        <dbReference type="EMBL" id="KAK0368777.1"/>
    </source>
</evidence>
<accession>A0ABQ9P9N3</accession>
<feature type="region of interest" description="Disordered" evidence="1">
    <location>
        <begin position="228"/>
        <end position="269"/>
    </location>
</feature>
<dbReference type="EMBL" id="JARUPT010000773">
    <property type="protein sequence ID" value="KAK0368777.1"/>
    <property type="molecule type" value="Genomic_DNA"/>
</dbReference>
<comment type="caution">
    <text evidence="2">The sequence shown here is derived from an EMBL/GenBank/DDBJ whole genome shotgun (WGS) entry which is preliminary data.</text>
</comment>
<reference evidence="2" key="1">
    <citation type="submission" date="2023-04" db="EMBL/GenBank/DDBJ databases">
        <title>Colletotrichum limetticola genome sequence.</title>
        <authorList>
            <person name="Baroncelli R."/>
        </authorList>
    </citation>
    <scope>NUCLEOTIDE SEQUENCE</scope>
    <source>
        <strain evidence="2">KLA-Anderson</strain>
    </source>
</reference>
<evidence type="ECO:0000313" key="3">
    <source>
        <dbReference type="Proteomes" id="UP001169217"/>
    </source>
</evidence>
<sequence length="314" mass="34196">MSLPAISLYRTARVAVRRPDGSLLTTEGEQQQVLYVNHNGTIGGTGSVAIHLMYPEMISIRAEIIRFSGHPVCNYVWRLKTDHFKLRVKFTSPWQPFAQLAWIPSPEEYRVTATASFSRSPGEVAVRMGPSGRAVGTATQTPVAGHGSPMTYSIDIGIVEDDSLVIFQPDDSTLAPVLSQTFTRPPFGLSIETAQPNLYFTKDPFSTSDQHDAVYVTESERHMGVYLPHWTNDASPSHPETSRQSCVSNQSQSPHANNSSPASGSTLSVCSENQSGAHFDTVHTASTQHDAIDDRCIVVKPLPWVDGGSPVTST</sequence>
<dbReference type="Proteomes" id="UP001169217">
    <property type="component" value="Unassembled WGS sequence"/>
</dbReference>